<protein>
    <submittedName>
        <fullName evidence="4">Uncharacterized protein</fullName>
    </submittedName>
</protein>
<feature type="repeat" description="TPR" evidence="1">
    <location>
        <begin position="40"/>
        <end position="73"/>
    </location>
</feature>
<feature type="transmembrane region" description="Helical" evidence="2">
    <location>
        <begin position="226"/>
        <end position="249"/>
    </location>
</feature>
<proteinExistence type="predicted"/>
<keyword evidence="2" id="KW-0472">Membrane</keyword>
<dbReference type="InterPro" id="IPR019734">
    <property type="entry name" value="TPR_rpt"/>
</dbReference>
<keyword evidence="2" id="KW-0812">Transmembrane</keyword>
<feature type="transmembrane region" description="Helical" evidence="2">
    <location>
        <begin position="270"/>
        <end position="292"/>
    </location>
</feature>
<dbReference type="InterPro" id="IPR011990">
    <property type="entry name" value="TPR-like_helical_dom_sf"/>
</dbReference>
<dbReference type="EMBL" id="JEMB01001443">
    <property type="protein sequence ID" value="KYF87411.1"/>
    <property type="molecule type" value="Genomic_DNA"/>
</dbReference>
<evidence type="ECO:0000313" key="4">
    <source>
        <dbReference type="EMBL" id="KYF87411.1"/>
    </source>
</evidence>
<dbReference type="Proteomes" id="UP000075635">
    <property type="component" value="Unassembled WGS sequence"/>
</dbReference>
<keyword evidence="1" id="KW-0802">TPR repeat</keyword>
<accession>A0A150S4S8</accession>
<evidence type="ECO:0000256" key="2">
    <source>
        <dbReference type="SAM" id="Phobius"/>
    </source>
</evidence>
<evidence type="ECO:0000256" key="1">
    <source>
        <dbReference type="PROSITE-ProRule" id="PRU00339"/>
    </source>
</evidence>
<dbReference type="PROSITE" id="PS50005">
    <property type="entry name" value="TPR"/>
    <property type="match status" value="1"/>
</dbReference>
<dbReference type="Gene3D" id="1.25.40.10">
    <property type="entry name" value="Tetratricopeptide repeat domain"/>
    <property type="match status" value="1"/>
</dbReference>
<organism evidence="4 5">
    <name type="scientific">Sorangium cellulosum</name>
    <name type="common">Polyangium cellulosum</name>
    <dbReference type="NCBI Taxonomy" id="56"/>
    <lineage>
        <taxon>Bacteria</taxon>
        <taxon>Pseudomonadati</taxon>
        <taxon>Myxococcota</taxon>
        <taxon>Polyangia</taxon>
        <taxon>Polyangiales</taxon>
        <taxon>Polyangiaceae</taxon>
        <taxon>Sorangium</taxon>
    </lineage>
</organism>
<keyword evidence="3" id="KW-0732">Signal</keyword>
<dbReference type="SUPFAM" id="SSF48452">
    <property type="entry name" value="TPR-like"/>
    <property type="match status" value="1"/>
</dbReference>
<sequence length="321" mass="31715">MRERSPGRAGRIGVFLVAASLTAAPPLSASAQGSGDVESARVLFVQGAKLARQGRWDEARALYARSFEIKPAPLTRYSLGVAQKESGHLAGALASFRAFLAEPTTSTTAPYLGPAREAVAALEGRVGRATIAVRPGKVDGLTLAVDGEPLRVAPGQVVELDPGAHELVARAPGFRAAAARFTVGAGGSVEVPITLAPVSAAAAQASAAGGLSPVADSSDASPSRTLPIVVMGVGGAFVAGGAVLGLSGLKQASSARTSGGSDASAARAKGIIGDALGGVGIATVGIGLYLLLNSDPAPSAPRSGSVGPWVSASGAGIEMRL</sequence>
<gene>
    <name evidence="4" type="ORF">BE17_46220</name>
</gene>
<name>A0A150S4S8_SORCE</name>
<evidence type="ECO:0000313" key="5">
    <source>
        <dbReference type="Proteomes" id="UP000075635"/>
    </source>
</evidence>
<keyword evidence="2" id="KW-1133">Transmembrane helix</keyword>
<feature type="signal peptide" evidence="3">
    <location>
        <begin position="1"/>
        <end position="31"/>
    </location>
</feature>
<evidence type="ECO:0000256" key="3">
    <source>
        <dbReference type="SAM" id="SignalP"/>
    </source>
</evidence>
<feature type="chain" id="PRO_5007568487" evidence="3">
    <location>
        <begin position="32"/>
        <end position="321"/>
    </location>
</feature>
<dbReference type="AlphaFoldDB" id="A0A150S4S8"/>
<reference evidence="4 5" key="1">
    <citation type="submission" date="2014-02" db="EMBL/GenBank/DDBJ databases">
        <title>The small core and large imbalanced accessory genome model reveals a collaborative survival strategy of Sorangium cellulosum strains in nature.</title>
        <authorList>
            <person name="Han K."/>
            <person name="Peng R."/>
            <person name="Blom J."/>
            <person name="Li Y.-Z."/>
        </authorList>
    </citation>
    <scope>NUCLEOTIDE SEQUENCE [LARGE SCALE GENOMIC DNA]</scope>
    <source>
        <strain evidence="4 5">So0011-07</strain>
    </source>
</reference>
<comment type="caution">
    <text evidence="4">The sequence shown here is derived from an EMBL/GenBank/DDBJ whole genome shotgun (WGS) entry which is preliminary data.</text>
</comment>